<sequence>MAADLESKLRSFSLSDSEKSELVIVESDISSSLEECQRSLFGRIFGSKRANFFGLKTTFSNIWPVSHSFSVKEIGFNFFQFIFSSKDDSKKVLRGKTWSFDNQYIVLKEWSESLDFSPSLFKDIEMWIQVWNLPVHWLCSDVGLKIGKTFSKVSDVCIPESGSARGRCIKLLVLVDLEKPLPRGKHIKLGDSTIWLDFKYENLLNLCSYCGLIGHPIKFVINESLILNKIASVKANMVTAQSQPLSFPSP</sequence>
<accession>A0ABR0WLT1</accession>
<proteinExistence type="predicted"/>
<feature type="domain" description="Zinc knuckle CX2CX4HX4C" evidence="2">
    <location>
        <begin position="175"/>
        <end position="219"/>
    </location>
</feature>
<gene>
    <name evidence="3" type="ORF">DH2020_019359</name>
</gene>
<organism evidence="3 4">
    <name type="scientific">Rehmannia glutinosa</name>
    <name type="common">Chinese foxglove</name>
    <dbReference type="NCBI Taxonomy" id="99300"/>
    <lineage>
        <taxon>Eukaryota</taxon>
        <taxon>Viridiplantae</taxon>
        <taxon>Streptophyta</taxon>
        <taxon>Embryophyta</taxon>
        <taxon>Tracheophyta</taxon>
        <taxon>Spermatophyta</taxon>
        <taxon>Magnoliopsida</taxon>
        <taxon>eudicotyledons</taxon>
        <taxon>Gunneridae</taxon>
        <taxon>Pentapetalae</taxon>
        <taxon>asterids</taxon>
        <taxon>lamiids</taxon>
        <taxon>Lamiales</taxon>
        <taxon>Orobanchaceae</taxon>
        <taxon>Rehmannieae</taxon>
        <taxon>Rehmannia</taxon>
    </lineage>
</organism>
<dbReference type="InterPro" id="IPR025558">
    <property type="entry name" value="DUF4283"/>
</dbReference>
<keyword evidence="4" id="KW-1185">Reference proteome</keyword>
<dbReference type="EMBL" id="JABTTQ020000010">
    <property type="protein sequence ID" value="KAK6148447.1"/>
    <property type="molecule type" value="Genomic_DNA"/>
</dbReference>
<comment type="caution">
    <text evidence="3">The sequence shown here is derived from an EMBL/GenBank/DDBJ whole genome shotgun (WGS) entry which is preliminary data.</text>
</comment>
<dbReference type="PANTHER" id="PTHR31286:SF178">
    <property type="entry name" value="DUF4283 DOMAIN-CONTAINING PROTEIN"/>
    <property type="match status" value="1"/>
</dbReference>
<evidence type="ECO:0000313" key="3">
    <source>
        <dbReference type="EMBL" id="KAK6148447.1"/>
    </source>
</evidence>
<dbReference type="InterPro" id="IPR025836">
    <property type="entry name" value="Zn_knuckle_CX2CX4HX4C"/>
</dbReference>
<evidence type="ECO:0000259" key="2">
    <source>
        <dbReference type="Pfam" id="PF14392"/>
    </source>
</evidence>
<dbReference type="Pfam" id="PF14392">
    <property type="entry name" value="zf-CCHC_4"/>
    <property type="match status" value="1"/>
</dbReference>
<evidence type="ECO:0008006" key="5">
    <source>
        <dbReference type="Google" id="ProtNLM"/>
    </source>
</evidence>
<evidence type="ECO:0000313" key="4">
    <source>
        <dbReference type="Proteomes" id="UP001318860"/>
    </source>
</evidence>
<dbReference type="Proteomes" id="UP001318860">
    <property type="component" value="Unassembled WGS sequence"/>
</dbReference>
<feature type="domain" description="DUF4283" evidence="1">
    <location>
        <begin position="34"/>
        <end position="117"/>
    </location>
</feature>
<name>A0ABR0WLT1_REHGL</name>
<dbReference type="PANTHER" id="PTHR31286">
    <property type="entry name" value="GLYCINE-RICH CELL WALL STRUCTURAL PROTEIN 1.8-LIKE"/>
    <property type="match status" value="1"/>
</dbReference>
<dbReference type="InterPro" id="IPR040256">
    <property type="entry name" value="At4g02000-like"/>
</dbReference>
<reference evidence="3 4" key="1">
    <citation type="journal article" date="2021" name="Comput. Struct. Biotechnol. J.">
        <title>De novo genome assembly of the potent medicinal plant Rehmannia glutinosa using nanopore technology.</title>
        <authorList>
            <person name="Ma L."/>
            <person name="Dong C."/>
            <person name="Song C."/>
            <person name="Wang X."/>
            <person name="Zheng X."/>
            <person name="Niu Y."/>
            <person name="Chen S."/>
            <person name="Feng W."/>
        </authorList>
    </citation>
    <scope>NUCLEOTIDE SEQUENCE [LARGE SCALE GENOMIC DNA]</scope>
    <source>
        <strain evidence="3">DH-2019</strain>
    </source>
</reference>
<evidence type="ECO:0000259" key="1">
    <source>
        <dbReference type="Pfam" id="PF14111"/>
    </source>
</evidence>
<protein>
    <recommendedName>
        <fullName evidence="5">DUF4283 domain-containing protein</fullName>
    </recommendedName>
</protein>
<dbReference type="Pfam" id="PF14111">
    <property type="entry name" value="DUF4283"/>
    <property type="match status" value="1"/>
</dbReference>